<dbReference type="GO" id="GO:0046033">
    <property type="term" value="P:AMP metabolic process"/>
    <property type="evidence" value="ECO:0007669"/>
    <property type="project" value="UniProtKB-UniRule"/>
</dbReference>
<feature type="binding site" evidence="7">
    <location>
        <position position="92"/>
    </location>
    <ligand>
        <name>AMP</name>
        <dbReference type="ChEBI" id="CHEBI:456215"/>
    </ligand>
</feature>
<sequence length="231" mass="26635">MFRAVILGAPGSGKGTISSRITKTFNIQHISSGDKLRMHIEKKTDLGKTAMKFINDGQLVPDKFMMKFMHRELASSGSIPWLLDGYPRTLPQAEALWTAYPFDVVINLIVPFEVIINRIKSRWIHLSSGRVYNVGFNEPKIPGKDDITGEPLEQREDDQPASVKKRLMIYENLTRPVIEFYRNKGILHDFKGNTSDEIWPEVQKLLHRYNQLKFIPELEKLRRDDSLNRGL</sequence>
<feature type="binding site" evidence="7">
    <location>
        <position position="195"/>
    </location>
    <ligand>
        <name>GTP</name>
        <dbReference type="ChEBI" id="CHEBI:37565"/>
    </ligand>
</feature>
<dbReference type="NCBIfam" id="TIGR01351">
    <property type="entry name" value="adk"/>
    <property type="match status" value="1"/>
</dbReference>
<comment type="subcellular location">
    <subcellularLocation>
        <location evidence="1 7">Mitochondrion matrix</location>
    </subcellularLocation>
</comment>
<evidence type="ECO:0000259" key="8">
    <source>
        <dbReference type="Pfam" id="PF05191"/>
    </source>
</evidence>
<dbReference type="CDD" id="cd01428">
    <property type="entry name" value="ADK"/>
    <property type="match status" value="1"/>
</dbReference>
<proteinExistence type="inferred from homology"/>
<dbReference type="Pfam" id="PF00406">
    <property type="entry name" value="ADK"/>
    <property type="match status" value="1"/>
</dbReference>
<dbReference type="GO" id="GO:0005524">
    <property type="term" value="F:ATP binding"/>
    <property type="evidence" value="ECO:0007669"/>
    <property type="project" value="InterPro"/>
</dbReference>
<protein>
    <recommendedName>
        <fullName evidence="7">GTP:AMP phosphotransferase, mitochondrial</fullName>
        <ecNumber evidence="7">2.7.4.10</ecNumber>
    </recommendedName>
    <alternativeName>
        <fullName evidence="7">Adenylate kinase 3</fullName>
        <shortName evidence="7">AK 3</shortName>
    </alternativeName>
</protein>
<dbReference type="PANTHER" id="PTHR23359">
    <property type="entry name" value="NUCLEOTIDE KINASE"/>
    <property type="match status" value="1"/>
</dbReference>
<evidence type="ECO:0000256" key="7">
    <source>
        <dbReference type="HAMAP-Rule" id="MF_03169"/>
    </source>
</evidence>
<dbReference type="GO" id="GO:0005525">
    <property type="term" value="F:GTP binding"/>
    <property type="evidence" value="ECO:0007669"/>
    <property type="project" value="UniProtKB-KW"/>
</dbReference>
<feature type="binding site" evidence="7">
    <location>
        <position position="155"/>
    </location>
    <ligand>
        <name>AMP</name>
        <dbReference type="ChEBI" id="CHEBI:456215"/>
    </ligand>
</feature>
<dbReference type="Gene3D" id="3.40.50.300">
    <property type="entry name" value="P-loop containing nucleotide triphosphate hydrolases"/>
    <property type="match status" value="1"/>
</dbReference>
<dbReference type="GO" id="GO:0046039">
    <property type="term" value="P:GTP metabolic process"/>
    <property type="evidence" value="ECO:0007669"/>
    <property type="project" value="UniProtKB-UniRule"/>
</dbReference>
<dbReference type="InterPro" id="IPR028586">
    <property type="entry name" value="AK3/Ak4_mitochondrial"/>
</dbReference>
<feature type="binding site" evidence="7">
    <location>
        <begin position="131"/>
        <end position="132"/>
    </location>
    <ligand>
        <name>GTP</name>
        <dbReference type="ChEBI" id="CHEBI:37565"/>
    </ligand>
</feature>
<comment type="similarity">
    <text evidence="7">Belongs to the adenylate kinase family. AK3 subfamily.</text>
</comment>
<comment type="domain">
    <text evidence="7">Consists of three domains, a large central CORE domain and two small peripheral domains, NMPbind and LID, which undergo movements during catalysis. The LID domain closes over the site of phosphoryl transfer upon GTP binding. Assembling and dissambling the active center during each catalytic cycle provides an effective means to prevent GTP hydrolysis.</text>
</comment>
<dbReference type="GO" id="GO:0046041">
    <property type="term" value="P:ITP metabolic process"/>
    <property type="evidence" value="ECO:0007669"/>
    <property type="project" value="UniProtKB-UniRule"/>
</dbReference>
<dbReference type="HAMAP" id="MF_03169">
    <property type="entry name" value="Adenylate_kinase_AK3"/>
    <property type="match status" value="1"/>
</dbReference>
<dbReference type="FunFam" id="3.40.50.300:FF:000106">
    <property type="entry name" value="Adenylate kinase mitochondrial"/>
    <property type="match status" value="1"/>
</dbReference>
<comment type="caution">
    <text evidence="7">Lacks conserved residue(s) required for the propagation of feature annotation.</text>
</comment>
<keyword evidence="3 7" id="KW-0547">Nucleotide-binding</keyword>
<keyword evidence="5 7" id="KW-0496">Mitochondrion</keyword>
<dbReference type="EMBL" id="GIIL01001031">
    <property type="protein sequence ID" value="NOV44757.1"/>
    <property type="molecule type" value="Transcribed_RNA"/>
</dbReference>
<keyword evidence="4 7" id="KW-0418">Kinase</keyword>
<dbReference type="GO" id="GO:0006172">
    <property type="term" value="P:ADP biosynthetic process"/>
    <property type="evidence" value="ECO:0007669"/>
    <property type="project" value="UniProtKB-UniRule"/>
</dbReference>
<dbReference type="Pfam" id="PF05191">
    <property type="entry name" value="ADK_lid"/>
    <property type="match status" value="1"/>
</dbReference>
<feature type="domain" description="Adenylate kinase active site lid" evidence="8">
    <location>
        <begin position="122"/>
        <end position="157"/>
    </location>
</feature>
<dbReference type="InterPro" id="IPR036193">
    <property type="entry name" value="ADK_active_lid_dom_sf"/>
</dbReference>
<comment type="function">
    <text evidence="7">Involved in maintaining the homeostasis of cellular nucleotides by catalyzing the interconversion of nucleoside phosphates. Has GTP:AMP phosphotransferase and ITP:AMP phosphotransferase activities.</text>
</comment>
<feature type="binding site" evidence="7">
    <location>
        <begin position="58"/>
        <end position="60"/>
    </location>
    <ligand>
        <name>AMP</name>
        <dbReference type="ChEBI" id="CHEBI:456215"/>
    </ligand>
</feature>
<accession>A0A6M2DIT2</accession>
<dbReference type="EC" id="2.7.4.10" evidence="7"/>
<evidence type="ECO:0000313" key="9">
    <source>
        <dbReference type="EMBL" id="NOV44757.1"/>
    </source>
</evidence>
<dbReference type="HAMAP" id="MF_00235">
    <property type="entry name" value="Adenylate_kinase_Adk"/>
    <property type="match status" value="1"/>
</dbReference>
<dbReference type="InterPro" id="IPR007862">
    <property type="entry name" value="Adenylate_kinase_lid-dom"/>
</dbReference>
<evidence type="ECO:0000256" key="3">
    <source>
        <dbReference type="ARBA" id="ARBA00022741"/>
    </source>
</evidence>
<evidence type="ECO:0000256" key="5">
    <source>
        <dbReference type="ARBA" id="ARBA00023128"/>
    </source>
</evidence>
<feature type="binding site" evidence="7">
    <location>
        <position position="122"/>
    </location>
    <ligand>
        <name>GTP</name>
        <dbReference type="ChEBI" id="CHEBI:37565"/>
    </ligand>
</feature>
<dbReference type="SUPFAM" id="SSF52540">
    <property type="entry name" value="P-loop containing nucleoside triphosphate hydrolases"/>
    <property type="match status" value="1"/>
</dbReference>
<organism evidence="9">
    <name type="scientific">Xenopsylla cheopis</name>
    <name type="common">Oriental rat flea</name>
    <name type="synonym">Pulex cheopis</name>
    <dbReference type="NCBI Taxonomy" id="163159"/>
    <lineage>
        <taxon>Eukaryota</taxon>
        <taxon>Metazoa</taxon>
        <taxon>Ecdysozoa</taxon>
        <taxon>Arthropoda</taxon>
        <taxon>Hexapoda</taxon>
        <taxon>Insecta</taxon>
        <taxon>Pterygota</taxon>
        <taxon>Neoptera</taxon>
        <taxon>Endopterygota</taxon>
        <taxon>Siphonaptera</taxon>
        <taxon>Pulicidae</taxon>
        <taxon>Xenopsyllinae</taxon>
        <taxon>Xenopsylla</taxon>
    </lineage>
</organism>
<name>A0A6M2DIT2_XENCH</name>
<evidence type="ECO:0000256" key="1">
    <source>
        <dbReference type="ARBA" id="ARBA00004305"/>
    </source>
</evidence>
<dbReference type="PROSITE" id="PS00113">
    <property type="entry name" value="ADENYLATE_KINASE"/>
    <property type="match status" value="1"/>
</dbReference>
<comment type="catalytic activity">
    <reaction evidence="7">
        <text>a ribonucleoside 5'-triphosphate + AMP = a ribonucleoside 5'-diphosphate + ADP</text>
        <dbReference type="Rhea" id="RHEA:13749"/>
        <dbReference type="ChEBI" id="CHEBI:57930"/>
        <dbReference type="ChEBI" id="CHEBI:61557"/>
        <dbReference type="ChEBI" id="CHEBI:456215"/>
        <dbReference type="ChEBI" id="CHEBI:456216"/>
        <dbReference type="EC" id="2.7.4.10"/>
    </reaction>
</comment>
<evidence type="ECO:0000256" key="4">
    <source>
        <dbReference type="ARBA" id="ARBA00022777"/>
    </source>
</evidence>
<dbReference type="PRINTS" id="PR00094">
    <property type="entry name" value="ADENYLTKNASE"/>
</dbReference>
<dbReference type="InterPro" id="IPR006259">
    <property type="entry name" value="Adenyl_kin_sub"/>
</dbReference>
<feature type="region of interest" description="LID" evidence="7">
    <location>
        <begin position="121"/>
        <end position="158"/>
    </location>
</feature>
<feature type="region of interest" description="NMPbind" evidence="7">
    <location>
        <begin position="31"/>
        <end position="60"/>
    </location>
</feature>
<dbReference type="AlphaFoldDB" id="A0A6M2DIT2"/>
<dbReference type="InterPro" id="IPR033690">
    <property type="entry name" value="Adenylat_kinase_CS"/>
</dbReference>
<reference evidence="9" key="1">
    <citation type="submission" date="2020-03" db="EMBL/GenBank/DDBJ databases">
        <title>Transcriptomic Profiling of the Digestive Tract of the Rat Flea, Xenopsylla cheopis, Following Blood Feeding and Infection with Yersinia pestis.</title>
        <authorList>
            <person name="Bland D.M."/>
            <person name="Martens C.A."/>
            <person name="Virtaneva K."/>
            <person name="Kanakabandi K."/>
            <person name="Long D."/>
            <person name="Rosenke R."/>
            <person name="Saturday G.A."/>
            <person name="Hoyt F.H."/>
            <person name="Bruno D.P."/>
            <person name="Ribeiro J.M.C."/>
            <person name="Hinnebusch J."/>
        </authorList>
    </citation>
    <scope>NUCLEOTIDE SEQUENCE</scope>
</reference>
<dbReference type="GO" id="GO:0005759">
    <property type="term" value="C:mitochondrial matrix"/>
    <property type="evidence" value="ECO:0007669"/>
    <property type="project" value="UniProtKB-SubCell"/>
</dbReference>
<keyword evidence="2 7" id="KW-0808">Transferase</keyword>
<feature type="binding site" evidence="7">
    <location>
        <position position="32"/>
    </location>
    <ligand>
        <name>AMP</name>
        <dbReference type="ChEBI" id="CHEBI:456215"/>
    </ligand>
</feature>
<gene>
    <name evidence="7" type="primary">Adk3</name>
</gene>
<feature type="binding site" evidence="7">
    <location>
        <position position="166"/>
    </location>
    <ligand>
        <name>AMP</name>
        <dbReference type="ChEBI" id="CHEBI:456215"/>
    </ligand>
</feature>
<comment type="subunit">
    <text evidence="7">Monomer.</text>
</comment>
<dbReference type="GO" id="GO:0046899">
    <property type="term" value="F:nucleoside triphosphate adenylate kinase activity"/>
    <property type="evidence" value="ECO:0007669"/>
    <property type="project" value="UniProtKB-UniRule"/>
</dbReference>
<feature type="binding site" evidence="7">
    <location>
        <begin position="11"/>
        <end position="16"/>
    </location>
    <ligand>
        <name>GTP</name>
        <dbReference type="ChEBI" id="CHEBI:37565"/>
    </ligand>
</feature>
<dbReference type="GO" id="GO:0004017">
    <property type="term" value="F:AMP kinase activity"/>
    <property type="evidence" value="ECO:0007669"/>
    <property type="project" value="InterPro"/>
</dbReference>
<keyword evidence="6 7" id="KW-0342">GTP-binding</keyword>
<dbReference type="SUPFAM" id="SSF57774">
    <property type="entry name" value="Microbial and mitochondrial ADK, insert 'zinc finger' domain"/>
    <property type="match status" value="1"/>
</dbReference>
<evidence type="ECO:0000256" key="6">
    <source>
        <dbReference type="ARBA" id="ARBA00023134"/>
    </source>
</evidence>
<evidence type="ECO:0000256" key="2">
    <source>
        <dbReference type="ARBA" id="ARBA00022679"/>
    </source>
</evidence>
<feature type="binding site" evidence="7">
    <location>
        <position position="37"/>
    </location>
    <ligand>
        <name>AMP</name>
        <dbReference type="ChEBI" id="CHEBI:456215"/>
    </ligand>
</feature>
<dbReference type="InterPro" id="IPR027417">
    <property type="entry name" value="P-loop_NTPase"/>
</dbReference>
<dbReference type="InterPro" id="IPR000850">
    <property type="entry name" value="Adenylat/UMP-CMP_kin"/>
</dbReference>